<sequence>MSSKNAVDVIIDGKIFTLSGFESDAYLQKIASYLNTKITEYKKDDVYRRQNRDFQHALLEINIADDYFKAKKQADMLENDVEEKDKQIYDLRHELIALQVKLDTLTKENADYNKRVVEYQKRLIKIETMMENSVSAPVSVETTVEDAVEEKPKKTRVRKTTVKKETVETPLEIMAKEASVDEEEKPKKRTRRTTKKTDTPVEE</sequence>
<name>A0A1T4V694_9FIRM</name>
<reference evidence="3 4" key="1">
    <citation type="submission" date="2017-02" db="EMBL/GenBank/DDBJ databases">
        <authorList>
            <person name="Peterson S.W."/>
        </authorList>
    </citation>
    <scope>NUCLEOTIDE SEQUENCE [LARGE SCALE GENOMIC DNA]</scope>
    <source>
        <strain evidence="3 4">ATCC 35992</strain>
    </source>
</reference>
<feature type="region of interest" description="Disordered" evidence="2">
    <location>
        <begin position="173"/>
        <end position="203"/>
    </location>
</feature>
<dbReference type="EMBL" id="FUXZ01000002">
    <property type="protein sequence ID" value="SKA60041.1"/>
    <property type="molecule type" value="Genomic_DNA"/>
</dbReference>
<evidence type="ECO:0000313" key="4">
    <source>
        <dbReference type="Proteomes" id="UP000190814"/>
    </source>
</evidence>
<evidence type="ECO:0000256" key="1">
    <source>
        <dbReference type="SAM" id="Coils"/>
    </source>
</evidence>
<evidence type="ECO:0000313" key="3">
    <source>
        <dbReference type="EMBL" id="SKA60041.1"/>
    </source>
</evidence>
<dbReference type="Pfam" id="PF05164">
    <property type="entry name" value="ZapA"/>
    <property type="match status" value="1"/>
</dbReference>
<keyword evidence="3" id="KW-0132">Cell division</keyword>
<dbReference type="SUPFAM" id="SSF102829">
    <property type="entry name" value="Cell division protein ZapA-like"/>
    <property type="match status" value="1"/>
</dbReference>
<evidence type="ECO:0000256" key="2">
    <source>
        <dbReference type="SAM" id="MobiDB-lite"/>
    </source>
</evidence>
<dbReference type="InterPro" id="IPR036192">
    <property type="entry name" value="Cell_div_ZapA-like_sf"/>
</dbReference>
<keyword evidence="3" id="KW-0131">Cell cycle</keyword>
<dbReference type="GO" id="GO:0051301">
    <property type="term" value="P:cell division"/>
    <property type="evidence" value="ECO:0007669"/>
    <property type="project" value="UniProtKB-KW"/>
</dbReference>
<protein>
    <submittedName>
        <fullName evidence="3">Cell division protein ZapA</fullName>
    </submittedName>
</protein>
<keyword evidence="4" id="KW-1185">Reference proteome</keyword>
<dbReference type="STRING" id="39495.SAMN02745111_00162"/>
<dbReference type="InterPro" id="IPR007838">
    <property type="entry name" value="Cell_div_ZapA-like"/>
</dbReference>
<dbReference type="AlphaFoldDB" id="A0A1T4V694"/>
<gene>
    <name evidence="3" type="ORF">SAMN02745111_00162</name>
</gene>
<dbReference type="RefSeq" id="WP_078765054.1">
    <property type="nucleotide sequence ID" value="NZ_FUXZ01000002.1"/>
</dbReference>
<dbReference type="Proteomes" id="UP000190814">
    <property type="component" value="Unassembled WGS sequence"/>
</dbReference>
<dbReference type="InterPro" id="IPR053712">
    <property type="entry name" value="Bac_CellDiv_Activator"/>
</dbReference>
<dbReference type="OrthoDB" id="1826286at2"/>
<organism evidence="3 4">
    <name type="scientific">Eubacterium uniforme</name>
    <dbReference type="NCBI Taxonomy" id="39495"/>
    <lineage>
        <taxon>Bacteria</taxon>
        <taxon>Bacillati</taxon>
        <taxon>Bacillota</taxon>
        <taxon>Clostridia</taxon>
        <taxon>Eubacteriales</taxon>
        <taxon>Eubacteriaceae</taxon>
        <taxon>Eubacterium</taxon>
    </lineage>
</organism>
<proteinExistence type="predicted"/>
<keyword evidence="1" id="KW-0175">Coiled coil</keyword>
<dbReference type="Gene3D" id="6.10.250.790">
    <property type="match status" value="1"/>
</dbReference>
<feature type="coiled-coil region" evidence="1">
    <location>
        <begin position="67"/>
        <end position="122"/>
    </location>
</feature>
<accession>A0A1T4V694</accession>